<feature type="region of interest" description="Disordered" evidence="1">
    <location>
        <begin position="316"/>
        <end position="358"/>
    </location>
</feature>
<feature type="region of interest" description="Disordered" evidence="1">
    <location>
        <begin position="96"/>
        <end position="127"/>
    </location>
</feature>
<dbReference type="AlphaFoldDB" id="A0A8H4L7Y8"/>
<accession>A0A8H4L7Y8</accession>
<evidence type="ECO:0000256" key="1">
    <source>
        <dbReference type="SAM" id="MobiDB-lite"/>
    </source>
</evidence>
<dbReference type="EMBL" id="JAADYS010001177">
    <property type="protein sequence ID" value="KAF4464527.1"/>
    <property type="molecule type" value="Genomic_DNA"/>
</dbReference>
<dbReference type="OrthoDB" id="5098110at2759"/>
<name>A0A8H4L7Y8_9HYPO</name>
<comment type="caution">
    <text evidence="2">The sequence shown here is derived from an EMBL/GenBank/DDBJ whole genome shotgun (WGS) entry which is preliminary data.</text>
</comment>
<keyword evidence="3" id="KW-1185">Reference proteome</keyword>
<dbReference type="Proteomes" id="UP000554235">
    <property type="component" value="Unassembled WGS sequence"/>
</dbReference>
<sequence>MRILSQIDSDDGNHDDHGTHAAFRHASMSDKRLQLDKHWGGDGWMPPDVRRAWCSNTGEIHDPSERSVENLLKIATIAQANNIDLPSRMGTWWMSEKGSGTKGVVREKKTPSARPEIGPHEEPAAEPKASIELEHFADLQDSGFGDFEGGLATPTAGNIHVQHLPGHTAATRSISLRADLEHKSKRKRAISVSSTASAPRKRPKTDSPIAAKVREQLNSSQPKHRTDDVLGHICQVIRTEYGSDDARLLFPLWFAAEGNEPPQQLRNLGSYSVIYFPIHHASMGHWTLGINNVAKRSGAWMSQLSDKPFNFGHMHGRRQGATTENKNPAADSEAKGLQLDDHMPRQHDGSEPTLKSRRSELTIQFPRIAEGQEANGTQDAFLATRISQAAVVPRAWLDGMDQLRNELERFAADCDSKMDKLEENLSQ</sequence>
<feature type="compositionally biased region" description="Basic and acidic residues" evidence="1">
    <location>
        <begin position="332"/>
        <end position="350"/>
    </location>
</feature>
<gene>
    <name evidence="2" type="ORF">FALBO_8636</name>
</gene>
<proteinExistence type="predicted"/>
<protein>
    <submittedName>
        <fullName evidence="2">Uncharacterized protein</fullName>
    </submittedName>
</protein>
<organism evidence="2 3">
    <name type="scientific">Fusarium albosuccineum</name>
    <dbReference type="NCBI Taxonomy" id="1237068"/>
    <lineage>
        <taxon>Eukaryota</taxon>
        <taxon>Fungi</taxon>
        <taxon>Dikarya</taxon>
        <taxon>Ascomycota</taxon>
        <taxon>Pezizomycotina</taxon>
        <taxon>Sordariomycetes</taxon>
        <taxon>Hypocreomycetidae</taxon>
        <taxon>Hypocreales</taxon>
        <taxon>Nectriaceae</taxon>
        <taxon>Fusarium</taxon>
        <taxon>Fusarium decemcellulare species complex</taxon>
    </lineage>
</organism>
<evidence type="ECO:0000313" key="2">
    <source>
        <dbReference type="EMBL" id="KAF4464527.1"/>
    </source>
</evidence>
<feature type="compositionally biased region" description="Basic and acidic residues" evidence="1">
    <location>
        <begin position="117"/>
        <end position="127"/>
    </location>
</feature>
<evidence type="ECO:0000313" key="3">
    <source>
        <dbReference type="Proteomes" id="UP000554235"/>
    </source>
</evidence>
<feature type="region of interest" description="Disordered" evidence="1">
    <location>
        <begin position="179"/>
        <end position="210"/>
    </location>
</feature>
<reference evidence="2 3" key="1">
    <citation type="submission" date="2020-01" db="EMBL/GenBank/DDBJ databases">
        <title>Identification and distribution of gene clusters putatively required for synthesis of sphingolipid metabolism inhibitors in phylogenetically diverse species of the filamentous fungus Fusarium.</title>
        <authorList>
            <person name="Kim H.-S."/>
            <person name="Busman M."/>
            <person name="Brown D.W."/>
            <person name="Divon H."/>
            <person name="Uhlig S."/>
            <person name="Proctor R.H."/>
        </authorList>
    </citation>
    <scope>NUCLEOTIDE SEQUENCE [LARGE SCALE GENOMIC DNA]</scope>
    <source>
        <strain evidence="2 3">NRRL 20459</strain>
    </source>
</reference>